<evidence type="ECO:0000313" key="3">
    <source>
        <dbReference type="Proteomes" id="UP000218209"/>
    </source>
</evidence>
<dbReference type="Proteomes" id="UP000218209">
    <property type="component" value="Unassembled WGS sequence"/>
</dbReference>
<dbReference type="AlphaFoldDB" id="A0A1X6PHZ9"/>
<evidence type="ECO:0000256" key="1">
    <source>
        <dbReference type="SAM" id="MobiDB-lite"/>
    </source>
</evidence>
<sequence>MQPTYGPLTCKLCGLTKANTAAMRKHTLAAHRELGRNANRRLPPRQQAPSPALVTAAAAGVAPSRSGGSSCDATSASLCGQQTALRQHPLAAGSSSSVPPAGDALPLVEPGKDVLPFIAALETAATVADRSTDDGVVGLPEECGDDDATLLLNLSQAAEVQASREENLHPVVGGKPPLGGQQAFTSGHAHHFSSVATEAQAEYERIGNAKRCEPAIDARQNCKPGQFNTPALKMLQTFVNECNGSGLSTASQTRLYELLARWDGSDGSGSADAGGPSRIADVFTSPTAFRNAVRDDLDDAILSAGWKKCTLVQGGVSYVTFFRSALKTALDALRNAKEVQLRRDDGDVGDRREAPMDGEALRAHQEAVDDTTAEKAFVLGLYVYSDASLLSWSGEFESSTTSRGRSAASPSRTCPSCGLSRSRAAR</sequence>
<evidence type="ECO:0000313" key="2">
    <source>
        <dbReference type="EMBL" id="OSX80482.1"/>
    </source>
</evidence>
<organism evidence="2 3">
    <name type="scientific">Porphyra umbilicalis</name>
    <name type="common">Purple laver</name>
    <name type="synonym">Red alga</name>
    <dbReference type="NCBI Taxonomy" id="2786"/>
    <lineage>
        <taxon>Eukaryota</taxon>
        <taxon>Rhodophyta</taxon>
        <taxon>Bangiophyceae</taxon>
        <taxon>Bangiales</taxon>
        <taxon>Bangiaceae</taxon>
        <taxon>Porphyra</taxon>
    </lineage>
</organism>
<reference evidence="2 3" key="1">
    <citation type="submission" date="2017-03" db="EMBL/GenBank/DDBJ databases">
        <title>WGS assembly of Porphyra umbilicalis.</title>
        <authorList>
            <person name="Brawley S.H."/>
            <person name="Blouin N.A."/>
            <person name="Ficko-Blean E."/>
            <person name="Wheeler G.L."/>
            <person name="Lohr M."/>
            <person name="Goodson H.V."/>
            <person name="Jenkins J.W."/>
            <person name="Blaby-Haas C.E."/>
            <person name="Helliwell K.E."/>
            <person name="Chan C."/>
            <person name="Marriage T."/>
            <person name="Bhattacharya D."/>
            <person name="Klein A.S."/>
            <person name="Badis Y."/>
            <person name="Brodie J."/>
            <person name="Cao Y."/>
            <person name="Collen J."/>
            <person name="Dittami S.M."/>
            <person name="Gachon C.M."/>
            <person name="Green B.R."/>
            <person name="Karpowicz S."/>
            <person name="Kim J.W."/>
            <person name="Kudahl U."/>
            <person name="Lin S."/>
            <person name="Michel G."/>
            <person name="Mittag M."/>
            <person name="Olson B.J."/>
            <person name="Pangilinan J."/>
            <person name="Peng Y."/>
            <person name="Qiu H."/>
            <person name="Shu S."/>
            <person name="Singer J.T."/>
            <person name="Smith A.G."/>
            <person name="Sprecher B.N."/>
            <person name="Wagner V."/>
            <person name="Wang W."/>
            <person name="Wang Z.-Y."/>
            <person name="Yan J."/>
            <person name="Yarish C."/>
            <person name="Zoeuner-Riek S."/>
            <person name="Zhuang Y."/>
            <person name="Zou Y."/>
            <person name="Lindquist E.A."/>
            <person name="Grimwood J."/>
            <person name="Barry K."/>
            <person name="Rokhsar D.S."/>
            <person name="Schmutz J."/>
            <person name="Stiller J.W."/>
            <person name="Grossman A.R."/>
            <person name="Prochnik S.E."/>
        </authorList>
    </citation>
    <scope>NUCLEOTIDE SEQUENCE [LARGE SCALE GENOMIC DNA]</scope>
    <source>
        <strain evidence="2">4086291</strain>
    </source>
</reference>
<keyword evidence="3" id="KW-1185">Reference proteome</keyword>
<protein>
    <submittedName>
        <fullName evidence="2">Uncharacterized protein</fullName>
    </submittedName>
</protein>
<proteinExistence type="predicted"/>
<accession>A0A1X6PHZ9</accession>
<gene>
    <name evidence="2" type="ORF">BU14_0051s0002</name>
</gene>
<name>A0A1X6PHZ9_PORUM</name>
<feature type="compositionally biased region" description="Low complexity" evidence="1">
    <location>
        <begin position="399"/>
        <end position="413"/>
    </location>
</feature>
<dbReference type="EMBL" id="KV918774">
    <property type="protein sequence ID" value="OSX80482.1"/>
    <property type="molecule type" value="Genomic_DNA"/>
</dbReference>
<feature type="region of interest" description="Disordered" evidence="1">
    <location>
        <begin position="399"/>
        <end position="426"/>
    </location>
</feature>